<evidence type="ECO:0000256" key="3">
    <source>
        <dbReference type="ARBA" id="ARBA00023125"/>
    </source>
</evidence>
<evidence type="ECO:0000256" key="4">
    <source>
        <dbReference type="ARBA" id="ARBA00023163"/>
    </source>
</evidence>
<dbReference type="Gene3D" id="3.40.190.290">
    <property type="match status" value="1"/>
</dbReference>
<dbReference type="AlphaFoldDB" id="A0A0F9VNX1"/>
<accession>A0A0F9VNX1</accession>
<dbReference type="InterPro" id="IPR005119">
    <property type="entry name" value="LysR_subst-bd"/>
</dbReference>
<dbReference type="InterPro" id="IPR036388">
    <property type="entry name" value="WH-like_DNA-bd_sf"/>
</dbReference>
<evidence type="ECO:0000313" key="6">
    <source>
        <dbReference type="EMBL" id="KKO01613.1"/>
    </source>
</evidence>
<feature type="domain" description="HTH lysR-type" evidence="5">
    <location>
        <begin position="5"/>
        <end position="62"/>
    </location>
</feature>
<dbReference type="PROSITE" id="PS50931">
    <property type="entry name" value="HTH_LYSR"/>
    <property type="match status" value="1"/>
</dbReference>
<name>A0A0F9VNX1_9ZZZZ</name>
<sequence length="310" mass="34625">MDNSPSLLALRLFVRVAMTGSFAEAARFFSLPASSVSRHIANLEKHLGQRLLFRHTRAVRLTDSGERYYQDVRQILENLELANEQVSSGASGPRGLLRINAPVAFGQRHIAPLLAELQSQHPALDVELTLSDAFIDPVQEGADVVIRVGALRDSSLVARKLAPQRFVACAAPAYIERHGEPSHPDQLAQHNCLVYKGTRGIQPWYFRQPADPELFQRYDVKGNLYGNNAESLVAAALQGQGVVLFPTWLLYEALRERTLLPILVEFEASGEPTLEGIHVIYPENRLRSSKVAAFLQHLFQTIGERPYWDV</sequence>
<keyword evidence="3" id="KW-0238">DNA-binding</keyword>
<dbReference type="InterPro" id="IPR058163">
    <property type="entry name" value="LysR-type_TF_proteobact-type"/>
</dbReference>
<evidence type="ECO:0000256" key="1">
    <source>
        <dbReference type="ARBA" id="ARBA00009437"/>
    </source>
</evidence>
<keyword evidence="4" id="KW-0804">Transcription</keyword>
<organism evidence="6">
    <name type="scientific">marine sediment metagenome</name>
    <dbReference type="NCBI Taxonomy" id="412755"/>
    <lineage>
        <taxon>unclassified sequences</taxon>
        <taxon>metagenomes</taxon>
        <taxon>ecological metagenomes</taxon>
    </lineage>
</organism>
<dbReference type="PANTHER" id="PTHR30537:SF5">
    <property type="entry name" value="HTH-TYPE TRANSCRIPTIONAL ACTIVATOR TTDR-RELATED"/>
    <property type="match status" value="1"/>
</dbReference>
<dbReference type="FunFam" id="1.10.10.10:FF:000001">
    <property type="entry name" value="LysR family transcriptional regulator"/>
    <property type="match status" value="1"/>
</dbReference>
<evidence type="ECO:0000259" key="5">
    <source>
        <dbReference type="PROSITE" id="PS50931"/>
    </source>
</evidence>
<dbReference type="InterPro" id="IPR000847">
    <property type="entry name" value="LysR_HTH_N"/>
</dbReference>
<reference evidence="6" key="1">
    <citation type="journal article" date="2015" name="Nature">
        <title>Complex archaea that bridge the gap between prokaryotes and eukaryotes.</title>
        <authorList>
            <person name="Spang A."/>
            <person name="Saw J.H."/>
            <person name="Jorgensen S.L."/>
            <person name="Zaremba-Niedzwiedzka K."/>
            <person name="Martijn J."/>
            <person name="Lind A.E."/>
            <person name="van Eijk R."/>
            <person name="Schleper C."/>
            <person name="Guy L."/>
            <person name="Ettema T.J."/>
        </authorList>
    </citation>
    <scope>NUCLEOTIDE SEQUENCE</scope>
</reference>
<dbReference type="SUPFAM" id="SSF53850">
    <property type="entry name" value="Periplasmic binding protein-like II"/>
    <property type="match status" value="1"/>
</dbReference>
<dbReference type="SUPFAM" id="SSF46785">
    <property type="entry name" value="Winged helix' DNA-binding domain"/>
    <property type="match status" value="1"/>
</dbReference>
<protein>
    <recommendedName>
        <fullName evidence="5">HTH lysR-type domain-containing protein</fullName>
    </recommendedName>
</protein>
<keyword evidence="2" id="KW-0805">Transcription regulation</keyword>
<dbReference type="PANTHER" id="PTHR30537">
    <property type="entry name" value="HTH-TYPE TRANSCRIPTIONAL REGULATOR"/>
    <property type="match status" value="1"/>
</dbReference>
<dbReference type="FunFam" id="3.40.190.290:FF:000001">
    <property type="entry name" value="Transcriptional regulator, LysR family"/>
    <property type="match status" value="1"/>
</dbReference>
<dbReference type="Gene3D" id="1.10.10.10">
    <property type="entry name" value="Winged helix-like DNA-binding domain superfamily/Winged helix DNA-binding domain"/>
    <property type="match status" value="1"/>
</dbReference>
<comment type="similarity">
    <text evidence="1">Belongs to the LysR transcriptional regulatory family.</text>
</comment>
<proteinExistence type="inferred from homology"/>
<dbReference type="GO" id="GO:0003700">
    <property type="term" value="F:DNA-binding transcription factor activity"/>
    <property type="evidence" value="ECO:0007669"/>
    <property type="project" value="InterPro"/>
</dbReference>
<dbReference type="Pfam" id="PF00126">
    <property type="entry name" value="HTH_1"/>
    <property type="match status" value="1"/>
</dbReference>
<gene>
    <name evidence="6" type="ORF">LCGC14_0114200</name>
</gene>
<evidence type="ECO:0000256" key="2">
    <source>
        <dbReference type="ARBA" id="ARBA00023015"/>
    </source>
</evidence>
<comment type="caution">
    <text evidence="6">The sequence shown here is derived from an EMBL/GenBank/DDBJ whole genome shotgun (WGS) entry which is preliminary data.</text>
</comment>
<dbReference type="InterPro" id="IPR036390">
    <property type="entry name" value="WH_DNA-bd_sf"/>
</dbReference>
<dbReference type="EMBL" id="LAZR01000034">
    <property type="protein sequence ID" value="KKO01613.1"/>
    <property type="molecule type" value="Genomic_DNA"/>
</dbReference>
<dbReference type="Pfam" id="PF03466">
    <property type="entry name" value="LysR_substrate"/>
    <property type="match status" value="1"/>
</dbReference>
<dbReference type="CDD" id="cd08422">
    <property type="entry name" value="PBP2_CrgA_like"/>
    <property type="match status" value="1"/>
</dbReference>
<dbReference type="GO" id="GO:0003677">
    <property type="term" value="F:DNA binding"/>
    <property type="evidence" value="ECO:0007669"/>
    <property type="project" value="UniProtKB-KW"/>
</dbReference>